<comment type="pathway">
    <text evidence="2">Protein modification; protein glycosylation.</text>
</comment>
<sequence>MFLSFNLKDAKTLPHDTPTILVPFRDQMQQKRSEQLTKFISHMMRYHPDWKILVIEQSDDGRKFNRGALLNIGTKYAERMGAKYVVYHDVDLIPLSLLTPLYTAFPTHPIHMGAAYKGKYAGKDFIGQAFSISIDDAKTINGFPNHFWGWGGEDDAMLRRLKRHHIKIWKPTVSEGYKVLEHVDTRTIPDAKNMRKWEDLAADHGRSGLSNIHWRLVSQQHHANIARYTVEIS</sequence>
<evidence type="ECO:0000256" key="4">
    <source>
        <dbReference type="ARBA" id="ARBA00022676"/>
    </source>
</evidence>
<keyword evidence="7" id="KW-0735">Signal-anchor</keyword>
<evidence type="ECO:0000256" key="3">
    <source>
        <dbReference type="ARBA" id="ARBA00005735"/>
    </source>
</evidence>
<organism evidence="13">
    <name type="scientific">viral metagenome</name>
    <dbReference type="NCBI Taxonomy" id="1070528"/>
    <lineage>
        <taxon>unclassified sequences</taxon>
        <taxon>metagenomes</taxon>
        <taxon>organismal metagenomes</taxon>
    </lineage>
</organism>
<dbReference type="InterPro" id="IPR027995">
    <property type="entry name" value="Galactosyl_T_N"/>
</dbReference>
<protein>
    <recommendedName>
        <fullName evidence="14">Galactosyltransferase C-terminal domain-containing protein</fullName>
    </recommendedName>
</protein>
<dbReference type="UniPathway" id="UPA00378"/>
<dbReference type="InterPro" id="IPR027791">
    <property type="entry name" value="Galactosyl_T_C"/>
</dbReference>
<feature type="domain" description="Galactosyltransferase N-terminal" evidence="12">
    <location>
        <begin position="15"/>
        <end position="95"/>
    </location>
</feature>
<dbReference type="EMBL" id="MN740746">
    <property type="protein sequence ID" value="QHU09855.1"/>
    <property type="molecule type" value="Genomic_DNA"/>
</dbReference>
<dbReference type="Pfam" id="PF13733">
    <property type="entry name" value="Glyco_transf_7N"/>
    <property type="match status" value="1"/>
</dbReference>
<feature type="domain" description="Galactosyltransferase C-terminal" evidence="11">
    <location>
        <begin position="109"/>
        <end position="182"/>
    </location>
</feature>
<dbReference type="PANTHER" id="PTHR19300">
    <property type="entry name" value="BETA-1,4-GALACTOSYLTRANSFERASE"/>
    <property type="match status" value="1"/>
</dbReference>
<evidence type="ECO:0000256" key="10">
    <source>
        <dbReference type="ARBA" id="ARBA00023180"/>
    </source>
</evidence>
<evidence type="ECO:0000256" key="8">
    <source>
        <dbReference type="ARBA" id="ARBA00022989"/>
    </source>
</evidence>
<evidence type="ECO:0000259" key="11">
    <source>
        <dbReference type="Pfam" id="PF02709"/>
    </source>
</evidence>
<comment type="subcellular location">
    <subcellularLocation>
        <location evidence="1">Membrane</location>
        <topology evidence="1">Single-pass type II membrane protein</topology>
    </subcellularLocation>
</comment>
<proteinExistence type="inferred from homology"/>
<keyword evidence="10" id="KW-0325">Glycoprotein</keyword>
<evidence type="ECO:0000256" key="1">
    <source>
        <dbReference type="ARBA" id="ARBA00004606"/>
    </source>
</evidence>
<evidence type="ECO:0000256" key="6">
    <source>
        <dbReference type="ARBA" id="ARBA00022692"/>
    </source>
</evidence>
<dbReference type="AlphaFoldDB" id="A0A6C0JVT1"/>
<keyword evidence="9" id="KW-0472">Membrane</keyword>
<dbReference type="Pfam" id="PF02709">
    <property type="entry name" value="Glyco_transf_7C"/>
    <property type="match status" value="1"/>
</dbReference>
<dbReference type="InterPro" id="IPR029044">
    <property type="entry name" value="Nucleotide-diphossugar_trans"/>
</dbReference>
<dbReference type="GO" id="GO:0008378">
    <property type="term" value="F:galactosyltransferase activity"/>
    <property type="evidence" value="ECO:0007669"/>
    <property type="project" value="TreeGrafter"/>
</dbReference>
<evidence type="ECO:0000256" key="2">
    <source>
        <dbReference type="ARBA" id="ARBA00004922"/>
    </source>
</evidence>
<evidence type="ECO:0000256" key="5">
    <source>
        <dbReference type="ARBA" id="ARBA00022679"/>
    </source>
</evidence>
<keyword evidence="8" id="KW-1133">Transmembrane helix</keyword>
<keyword evidence="5" id="KW-0808">Transferase</keyword>
<reference evidence="13" key="1">
    <citation type="journal article" date="2020" name="Nature">
        <title>Giant virus diversity and host interactions through global metagenomics.</title>
        <authorList>
            <person name="Schulz F."/>
            <person name="Roux S."/>
            <person name="Paez-Espino D."/>
            <person name="Jungbluth S."/>
            <person name="Walsh D.A."/>
            <person name="Denef V.J."/>
            <person name="McMahon K.D."/>
            <person name="Konstantinidis K.T."/>
            <person name="Eloe-Fadrosh E.A."/>
            <person name="Kyrpides N.C."/>
            <person name="Woyke T."/>
        </authorList>
    </citation>
    <scope>NUCLEOTIDE SEQUENCE</scope>
    <source>
        <strain evidence="13">GVMAG-S-1101164-164</strain>
    </source>
</reference>
<evidence type="ECO:0000256" key="7">
    <source>
        <dbReference type="ARBA" id="ARBA00022968"/>
    </source>
</evidence>
<dbReference type="SUPFAM" id="SSF53448">
    <property type="entry name" value="Nucleotide-diphospho-sugar transferases"/>
    <property type="match status" value="1"/>
</dbReference>
<comment type="similarity">
    <text evidence="3">Belongs to the glycosyltransferase 7 family.</text>
</comment>
<dbReference type="PANTHER" id="PTHR19300:SF57">
    <property type="entry name" value="BETA-1,4-N-ACETYLGALACTOSAMINYLTRANSFERASE"/>
    <property type="match status" value="1"/>
</dbReference>
<evidence type="ECO:0000259" key="12">
    <source>
        <dbReference type="Pfam" id="PF13733"/>
    </source>
</evidence>
<dbReference type="Gene3D" id="3.90.550.10">
    <property type="entry name" value="Spore Coat Polysaccharide Biosynthesis Protein SpsA, Chain A"/>
    <property type="match status" value="1"/>
</dbReference>
<accession>A0A6C0JVT1</accession>
<evidence type="ECO:0000256" key="9">
    <source>
        <dbReference type="ARBA" id="ARBA00023136"/>
    </source>
</evidence>
<dbReference type="GO" id="GO:0016020">
    <property type="term" value="C:membrane"/>
    <property type="evidence" value="ECO:0007669"/>
    <property type="project" value="UniProtKB-SubCell"/>
</dbReference>
<dbReference type="GO" id="GO:0005794">
    <property type="term" value="C:Golgi apparatus"/>
    <property type="evidence" value="ECO:0007669"/>
    <property type="project" value="TreeGrafter"/>
</dbReference>
<dbReference type="PRINTS" id="PR02050">
    <property type="entry name" value="B14GALTRFASE"/>
</dbReference>
<dbReference type="GO" id="GO:0005975">
    <property type="term" value="P:carbohydrate metabolic process"/>
    <property type="evidence" value="ECO:0007669"/>
    <property type="project" value="InterPro"/>
</dbReference>
<evidence type="ECO:0000313" key="13">
    <source>
        <dbReference type="EMBL" id="QHU09855.1"/>
    </source>
</evidence>
<keyword evidence="4" id="KW-0328">Glycosyltransferase</keyword>
<evidence type="ECO:0008006" key="14">
    <source>
        <dbReference type="Google" id="ProtNLM"/>
    </source>
</evidence>
<keyword evidence="6" id="KW-0812">Transmembrane</keyword>
<dbReference type="InterPro" id="IPR003859">
    <property type="entry name" value="Galactosyl_T"/>
</dbReference>
<name>A0A6C0JVT1_9ZZZZ</name>